<evidence type="ECO:0000313" key="3">
    <source>
        <dbReference type="Proteomes" id="UP001497480"/>
    </source>
</evidence>
<dbReference type="PANTHER" id="PTHR33527">
    <property type="entry name" value="OS07G0274300 PROTEIN"/>
    <property type="match status" value="1"/>
</dbReference>
<dbReference type="AlphaFoldDB" id="A0AAV1WCE6"/>
<comment type="caution">
    <text evidence="2">The sequence shown here is derived from an EMBL/GenBank/DDBJ whole genome shotgun (WGS) entry which is preliminary data.</text>
</comment>
<sequence length="350" mass="40409">MDSPFNFPSLSSPITDEELRSFHNIDRIIYWVLVINLCRDPIESMHVIAMLLWLEKVGYRHLIKKMTTLPYTLINEIADEVVSCIKYINIYTFSYFSYMSYPTETCEIPLLQSIAEKEISAQLLYENRDMALQGVAKIMHNVCTKAFSDIMHHAITRNVMEKIAEEQRKMQEAQFAELQKQKQQQQPPPPPPQPFWFSPMEPSHLQNSSGVVLSDAGYNQFPVQNQVEDNYEEMVPADERTLFLTFSKGYPVEEQEVKEFFTMLFGDSVEGLYMQEVQPGEQALYARIVFRSSLIIDMIIQGSSKAKFCINGKHVWARKFVPKRSKSLFPIPPFNNNYYVGESSGTAGMM</sequence>
<feature type="region of interest" description="Disordered" evidence="1">
    <location>
        <begin position="174"/>
        <end position="200"/>
    </location>
</feature>
<proteinExistence type="predicted"/>
<dbReference type="Proteomes" id="UP001497480">
    <property type="component" value="Unassembled WGS sequence"/>
</dbReference>
<evidence type="ECO:0000313" key="2">
    <source>
        <dbReference type="EMBL" id="CAL0306947.1"/>
    </source>
</evidence>
<keyword evidence="3" id="KW-1185">Reference proteome</keyword>
<reference evidence="2 3" key="1">
    <citation type="submission" date="2024-03" db="EMBL/GenBank/DDBJ databases">
        <authorList>
            <person name="Martinez-Hernandez J."/>
        </authorList>
    </citation>
    <scope>NUCLEOTIDE SEQUENCE [LARGE SCALE GENOMIC DNA]</scope>
</reference>
<dbReference type="PANTHER" id="PTHR33527:SF14">
    <property type="entry name" value="OS07G0274300 PROTEIN"/>
    <property type="match status" value="1"/>
</dbReference>
<gene>
    <name evidence="2" type="ORF">LLUT_LOCUS8007</name>
</gene>
<dbReference type="EMBL" id="CAXHTB010000005">
    <property type="protein sequence ID" value="CAL0306947.1"/>
    <property type="molecule type" value="Genomic_DNA"/>
</dbReference>
<protein>
    <recommendedName>
        <fullName evidence="4">RRM domain-containing protein</fullName>
    </recommendedName>
</protein>
<accession>A0AAV1WCE6</accession>
<organism evidence="2 3">
    <name type="scientific">Lupinus luteus</name>
    <name type="common">European yellow lupine</name>
    <dbReference type="NCBI Taxonomy" id="3873"/>
    <lineage>
        <taxon>Eukaryota</taxon>
        <taxon>Viridiplantae</taxon>
        <taxon>Streptophyta</taxon>
        <taxon>Embryophyta</taxon>
        <taxon>Tracheophyta</taxon>
        <taxon>Spermatophyta</taxon>
        <taxon>Magnoliopsida</taxon>
        <taxon>eudicotyledons</taxon>
        <taxon>Gunneridae</taxon>
        <taxon>Pentapetalae</taxon>
        <taxon>rosids</taxon>
        <taxon>fabids</taxon>
        <taxon>Fabales</taxon>
        <taxon>Fabaceae</taxon>
        <taxon>Papilionoideae</taxon>
        <taxon>50 kb inversion clade</taxon>
        <taxon>genistoids sensu lato</taxon>
        <taxon>core genistoids</taxon>
        <taxon>Genisteae</taxon>
        <taxon>Lupinus</taxon>
    </lineage>
</organism>
<evidence type="ECO:0008006" key="4">
    <source>
        <dbReference type="Google" id="ProtNLM"/>
    </source>
</evidence>
<name>A0AAV1WCE6_LUPLU</name>
<evidence type="ECO:0000256" key="1">
    <source>
        <dbReference type="SAM" id="MobiDB-lite"/>
    </source>
</evidence>